<evidence type="ECO:0000259" key="19">
    <source>
        <dbReference type="PROSITE" id="PS50113"/>
    </source>
</evidence>
<dbReference type="EMBL" id="JABKAU010000011">
    <property type="protein sequence ID" value="NVO31156.1"/>
    <property type="molecule type" value="Genomic_DNA"/>
</dbReference>
<dbReference type="Gene3D" id="3.40.50.2300">
    <property type="match status" value="1"/>
</dbReference>
<dbReference type="InterPro" id="IPR036890">
    <property type="entry name" value="HATPase_C_sf"/>
</dbReference>
<dbReference type="NCBIfam" id="TIGR00229">
    <property type="entry name" value="sensory_box"/>
    <property type="match status" value="4"/>
</dbReference>
<evidence type="ECO:0000259" key="17">
    <source>
        <dbReference type="PROSITE" id="PS50110"/>
    </source>
</evidence>
<dbReference type="PROSITE" id="PS50112">
    <property type="entry name" value="PAS"/>
    <property type="match status" value="3"/>
</dbReference>
<evidence type="ECO:0000256" key="11">
    <source>
        <dbReference type="ARBA" id="ARBA00022989"/>
    </source>
</evidence>
<keyword evidence="12" id="KW-0902">Two-component regulatory system</keyword>
<dbReference type="InterPro" id="IPR029016">
    <property type="entry name" value="GAF-like_dom_sf"/>
</dbReference>
<evidence type="ECO:0000256" key="4">
    <source>
        <dbReference type="ARBA" id="ARBA00022475"/>
    </source>
</evidence>
<keyword evidence="4" id="KW-1003">Cell membrane</keyword>
<dbReference type="Proteomes" id="UP000565521">
    <property type="component" value="Unassembled WGS sequence"/>
</dbReference>
<feature type="domain" description="PAC" evidence="19">
    <location>
        <begin position="785"/>
        <end position="839"/>
    </location>
</feature>
<dbReference type="PRINTS" id="PR00344">
    <property type="entry name" value="BCTRLSENSOR"/>
</dbReference>
<keyword evidence="9" id="KW-0418">Kinase</keyword>
<keyword evidence="8" id="KW-0547">Nucleotide-binding</keyword>
<dbReference type="Gene3D" id="3.30.450.40">
    <property type="match status" value="1"/>
</dbReference>
<keyword evidence="10" id="KW-0067">ATP-binding</keyword>
<evidence type="ECO:0000256" key="14">
    <source>
        <dbReference type="PROSITE-ProRule" id="PRU00110"/>
    </source>
</evidence>
<evidence type="ECO:0000256" key="15">
    <source>
        <dbReference type="PROSITE-ProRule" id="PRU00169"/>
    </source>
</evidence>
<evidence type="ECO:0000256" key="10">
    <source>
        <dbReference type="ARBA" id="ARBA00022840"/>
    </source>
</evidence>
<dbReference type="SUPFAM" id="SSF52172">
    <property type="entry name" value="CheY-like"/>
    <property type="match status" value="1"/>
</dbReference>
<dbReference type="PROSITE" id="PS50113">
    <property type="entry name" value="PAC"/>
    <property type="match status" value="2"/>
</dbReference>
<proteinExistence type="predicted"/>
<dbReference type="InterPro" id="IPR011006">
    <property type="entry name" value="CheY-like_superfamily"/>
</dbReference>
<organism evidence="21 22">
    <name type="scientific">Hymenobacter lapidiphilus</name>
    <dbReference type="NCBI Taxonomy" id="2608003"/>
    <lineage>
        <taxon>Bacteria</taxon>
        <taxon>Pseudomonadati</taxon>
        <taxon>Bacteroidota</taxon>
        <taxon>Cytophagia</taxon>
        <taxon>Cytophagales</taxon>
        <taxon>Hymenobacteraceae</taxon>
        <taxon>Hymenobacter</taxon>
    </lineage>
</organism>
<comment type="subcellular location">
    <subcellularLocation>
        <location evidence="2">Cell membrane</location>
        <topology evidence="2">Multi-pass membrane protein</topology>
    </subcellularLocation>
</comment>
<dbReference type="PANTHER" id="PTHR45339:SF1">
    <property type="entry name" value="HYBRID SIGNAL TRANSDUCTION HISTIDINE KINASE J"/>
    <property type="match status" value="1"/>
</dbReference>
<comment type="caution">
    <text evidence="21">The sequence shown here is derived from an EMBL/GenBank/DDBJ whole genome shotgun (WGS) entry which is preliminary data.</text>
</comment>
<dbReference type="CDD" id="cd17546">
    <property type="entry name" value="REC_hyHK_CKI1_RcsC-like"/>
    <property type="match status" value="1"/>
</dbReference>
<feature type="domain" description="PAS" evidence="18">
    <location>
        <begin position="294"/>
        <end position="364"/>
    </location>
</feature>
<keyword evidence="11" id="KW-1133">Transmembrane helix</keyword>
<evidence type="ECO:0000256" key="13">
    <source>
        <dbReference type="ARBA" id="ARBA00023136"/>
    </source>
</evidence>
<dbReference type="PROSITE" id="PS50109">
    <property type="entry name" value="HIS_KIN"/>
    <property type="match status" value="1"/>
</dbReference>
<dbReference type="InterPro" id="IPR003018">
    <property type="entry name" value="GAF"/>
</dbReference>
<dbReference type="GO" id="GO:0005524">
    <property type="term" value="F:ATP binding"/>
    <property type="evidence" value="ECO:0007669"/>
    <property type="project" value="UniProtKB-KW"/>
</dbReference>
<feature type="modified residue" description="4-aspartylphosphate" evidence="15">
    <location>
        <position position="1172"/>
    </location>
</feature>
<feature type="domain" description="Response regulatory" evidence="17">
    <location>
        <begin position="1121"/>
        <end position="1239"/>
    </location>
</feature>
<keyword evidence="22" id="KW-1185">Reference proteome</keyword>
<feature type="domain" description="PAC" evidence="19">
    <location>
        <begin position="661"/>
        <end position="713"/>
    </location>
</feature>
<dbReference type="InterPro" id="IPR003594">
    <property type="entry name" value="HATPase_dom"/>
</dbReference>
<dbReference type="SMART" id="SM00086">
    <property type="entry name" value="PAC"/>
    <property type="match status" value="4"/>
</dbReference>
<comment type="catalytic activity">
    <reaction evidence="1">
        <text>ATP + protein L-histidine = ADP + protein N-phospho-L-histidine.</text>
        <dbReference type="EC" id="2.7.13.3"/>
    </reaction>
</comment>
<evidence type="ECO:0000259" key="18">
    <source>
        <dbReference type="PROSITE" id="PS50112"/>
    </source>
</evidence>
<dbReference type="Gene3D" id="3.30.565.10">
    <property type="entry name" value="Histidine kinase-like ATPase, C-terminal domain"/>
    <property type="match status" value="1"/>
</dbReference>
<dbReference type="Pfam" id="PF02518">
    <property type="entry name" value="HATPase_c"/>
    <property type="match status" value="1"/>
</dbReference>
<dbReference type="InterPro" id="IPR036641">
    <property type="entry name" value="HPT_dom_sf"/>
</dbReference>
<dbReference type="InterPro" id="IPR008207">
    <property type="entry name" value="Sig_transdc_His_kin_Hpt_dom"/>
</dbReference>
<dbReference type="Pfam" id="PF13185">
    <property type="entry name" value="GAF_2"/>
    <property type="match status" value="1"/>
</dbReference>
<accession>A0A7Y7U4X5</accession>
<dbReference type="SUPFAM" id="SSF47226">
    <property type="entry name" value="Histidine-containing phosphotransfer domain, HPT domain"/>
    <property type="match status" value="1"/>
</dbReference>
<dbReference type="InterPro" id="IPR013656">
    <property type="entry name" value="PAS_4"/>
</dbReference>
<dbReference type="SMART" id="SM00387">
    <property type="entry name" value="HATPase_c"/>
    <property type="match status" value="1"/>
</dbReference>
<dbReference type="InterPro" id="IPR036097">
    <property type="entry name" value="HisK_dim/P_sf"/>
</dbReference>
<dbReference type="SUPFAM" id="SSF55785">
    <property type="entry name" value="PYP-like sensor domain (PAS domain)"/>
    <property type="match status" value="5"/>
</dbReference>
<dbReference type="SUPFAM" id="SSF55781">
    <property type="entry name" value="GAF domain-like"/>
    <property type="match status" value="1"/>
</dbReference>
<dbReference type="PANTHER" id="PTHR45339">
    <property type="entry name" value="HYBRID SIGNAL TRANSDUCTION HISTIDINE KINASE J"/>
    <property type="match status" value="1"/>
</dbReference>
<dbReference type="Gene3D" id="1.20.120.160">
    <property type="entry name" value="HPT domain"/>
    <property type="match status" value="1"/>
</dbReference>
<dbReference type="Pfam" id="PF00989">
    <property type="entry name" value="PAS"/>
    <property type="match status" value="1"/>
</dbReference>
<dbReference type="SMART" id="SM00065">
    <property type="entry name" value="GAF"/>
    <property type="match status" value="1"/>
</dbReference>
<evidence type="ECO:0000256" key="5">
    <source>
        <dbReference type="ARBA" id="ARBA00022553"/>
    </source>
</evidence>
<dbReference type="Pfam" id="PF13188">
    <property type="entry name" value="PAS_8"/>
    <property type="match status" value="1"/>
</dbReference>
<dbReference type="InterPro" id="IPR001610">
    <property type="entry name" value="PAC"/>
</dbReference>
<evidence type="ECO:0000256" key="2">
    <source>
        <dbReference type="ARBA" id="ARBA00004651"/>
    </source>
</evidence>
<dbReference type="Pfam" id="PF00072">
    <property type="entry name" value="Response_reg"/>
    <property type="match status" value="1"/>
</dbReference>
<evidence type="ECO:0000256" key="9">
    <source>
        <dbReference type="ARBA" id="ARBA00022777"/>
    </source>
</evidence>
<name>A0A7Y7U4X5_9BACT</name>
<dbReference type="InterPro" id="IPR005467">
    <property type="entry name" value="His_kinase_dom"/>
</dbReference>
<dbReference type="InterPro" id="IPR004358">
    <property type="entry name" value="Sig_transdc_His_kin-like_C"/>
</dbReference>
<dbReference type="InterPro" id="IPR013767">
    <property type="entry name" value="PAS_fold"/>
</dbReference>
<feature type="domain" description="HPt" evidence="20">
    <location>
        <begin position="1299"/>
        <end position="1395"/>
    </location>
</feature>
<evidence type="ECO:0000256" key="6">
    <source>
        <dbReference type="ARBA" id="ARBA00022679"/>
    </source>
</evidence>
<evidence type="ECO:0000313" key="21">
    <source>
        <dbReference type="EMBL" id="NVO31156.1"/>
    </source>
</evidence>
<dbReference type="EC" id="2.7.13.3" evidence="3"/>
<evidence type="ECO:0000256" key="1">
    <source>
        <dbReference type="ARBA" id="ARBA00000085"/>
    </source>
</evidence>
<evidence type="ECO:0000256" key="12">
    <source>
        <dbReference type="ARBA" id="ARBA00023012"/>
    </source>
</evidence>
<dbReference type="Pfam" id="PF01627">
    <property type="entry name" value="Hpt"/>
    <property type="match status" value="1"/>
</dbReference>
<feature type="modified residue" description="Phosphohistidine" evidence="14">
    <location>
        <position position="1338"/>
    </location>
</feature>
<dbReference type="FunFam" id="3.30.565.10:FF:000010">
    <property type="entry name" value="Sensor histidine kinase RcsC"/>
    <property type="match status" value="1"/>
</dbReference>
<dbReference type="GO" id="GO:0000155">
    <property type="term" value="F:phosphorelay sensor kinase activity"/>
    <property type="evidence" value="ECO:0007669"/>
    <property type="project" value="InterPro"/>
</dbReference>
<dbReference type="InterPro" id="IPR003661">
    <property type="entry name" value="HisK_dim/P_dom"/>
</dbReference>
<dbReference type="SMART" id="SM00388">
    <property type="entry name" value="HisKA"/>
    <property type="match status" value="1"/>
</dbReference>
<evidence type="ECO:0000256" key="3">
    <source>
        <dbReference type="ARBA" id="ARBA00012438"/>
    </source>
</evidence>
<dbReference type="InterPro" id="IPR035965">
    <property type="entry name" value="PAS-like_dom_sf"/>
</dbReference>
<dbReference type="Pfam" id="PF00512">
    <property type="entry name" value="HisKA"/>
    <property type="match status" value="1"/>
</dbReference>
<dbReference type="Pfam" id="PF13426">
    <property type="entry name" value="PAS_9"/>
    <property type="match status" value="1"/>
</dbReference>
<evidence type="ECO:0000256" key="7">
    <source>
        <dbReference type="ARBA" id="ARBA00022692"/>
    </source>
</evidence>
<dbReference type="SUPFAM" id="SSF47384">
    <property type="entry name" value="Homodimeric domain of signal transducing histidine kinase"/>
    <property type="match status" value="1"/>
</dbReference>
<reference evidence="21 22" key="1">
    <citation type="submission" date="2020-05" db="EMBL/GenBank/DDBJ databases">
        <title>Hymenobacter terrestris sp. nov. and Hymenobacter lapidiphilus sp. nov., isolated from regoliths in Antarctica.</title>
        <authorList>
            <person name="Sedlacek I."/>
            <person name="Pantucek R."/>
            <person name="Zeman M."/>
            <person name="Holochova P."/>
            <person name="Kralova S."/>
            <person name="Stankova E."/>
            <person name="Sedo O."/>
            <person name="Micenkova L."/>
            <person name="Svec P."/>
            <person name="Gupta V."/>
            <person name="Sood U."/>
            <person name="Korpole U.S."/>
            <person name="Lal R."/>
        </authorList>
    </citation>
    <scope>NUCLEOTIDE SEQUENCE [LARGE SCALE GENOMIC DNA]</scope>
    <source>
        <strain evidence="21 22">P5342</strain>
    </source>
</reference>
<gene>
    <name evidence="21" type="ORF">HW554_08055</name>
</gene>
<dbReference type="InterPro" id="IPR001789">
    <property type="entry name" value="Sig_transdc_resp-reg_receiver"/>
</dbReference>
<dbReference type="GO" id="GO:0006355">
    <property type="term" value="P:regulation of DNA-templated transcription"/>
    <property type="evidence" value="ECO:0007669"/>
    <property type="project" value="InterPro"/>
</dbReference>
<keyword evidence="7" id="KW-0812">Transmembrane</keyword>
<dbReference type="FunFam" id="1.10.287.130:FF:000004">
    <property type="entry name" value="Ethylene receptor 1"/>
    <property type="match status" value="1"/>
</dbReference>
<dbReference type="RefSeq" id="WP_176908065.1">
    <property type="nucleotide sequence ID" value="NZ_JABKAU010000011.1"/>
</dbReference>
<dbReference type="CDD" id="cd00082">
    <property type="entry name" value="HisKA"/>
    <property type="match status" value="1"/>
</dbReference>
<dbReference type="SUPFAM" id="SSF55874">
    <property type="entry name" value="ATPase domain of HSP90 chaperone/DNA topoisomerase II/histidine kinase"/>
    <property type="match status" value="1"/>
</dbReference>
<evidence type="ECO:0000313" key="22">
    <source>
        <dbReference type="Proteomes" id="UP000565521"/>
    </source>
</evidence>
<evidence type="ECO:0000256" key="8">
    <source>
        <dbReference type="ARBA" id="ARBA00022741"/>
    </source>
</evidence>
<feature type="domain" description="Histidine kinase" evidence="16">
    <location>
        <begin position="857"/>
        <end position="1092"/>
    </location>
</feature>
<dbReference type="Gene3D" id="3.30.450.20">
    <property type="entry name" value="PAS domain"/>
    <property type="match status" value="5"/>
</dbReference>
<dbReference type="InterPro" id="IPR000014">
    <property type="entry name" value="PAS"/>
</dbReference>
<dbReference type="Pfam" id="PF08448">
    <property type="entry name" value="PAS_4"/>
    <property type="match status" value="2"/>
</dbReference>
<dbReference type="CDD" id="cd00130">
    <property type="entry name" value="PAS"/>
    <property type="match status" value="4"/>
</dbReference>
<dbReference type="CDD" id="cd16922">
    <property type="entry name" value="HATPase_EvgS-ArcB-TorS-like"/>
    <property type="match status" value="1"/>
</dbReference>
<dbReference type="SMART" id="SM00091">
    <property type="entry name" value="PAS"/>
    <property type="match status" value="5"/>
</dbReference>
<dbReference type="PROSITE" id="PS50894">
    <property type="entry name" value="HPT"/>
    <property type="match status" value="1"/>
</dbReference>
<dbReference type="GO" id="GO:0005886">
    <property type="term" value="C:plasma membrane"/>
    <property type="evidence" value="ECO:0007669"/>
    <property type="project" value="UniProtKB-SubCell"/>
</dbReference>
<feature type="domain" description="PAS" evidence="18">
    <location>
        <begin position="166"/>
        <end position="237"/>
    </location>
</feature>
<feature type="domain" description="PAS" evidence="18">
    <location>
        <begin position="714"/>
        <end position="785"/>
    </location>
</feature>
<dbReference type="Gene3D" id="1.10.287.130">
    <property type="match status" value="1"/>
</dbReference>
<keyword evidence="5 15" id="KW-0597">Phosphoprotein</keyword>
<dbReference type="PROSITE" id="PS50110">
    <property type="entry name" value="RESPONSE_REGULATORY"/>
    <property type="match status" value="1"/>
</dbReference>
<evidence type="ECO:0000259" key="16">
    <source>
        <dbReference type="PROSITE" id="PS50109"/>
    </source>
</evidence>
<protein>
    <recommendedName>
        <fullName evidence="3">histidine kinase</fullName>
        <ecNumber evidence="3">2.7.13.3</ecNumber>
    </recommendedName>
</protein>
<dbReference type="InterPro" id="IPR000700">
    <property type="entry name" value="PAS-assoc_C"/>
</dbReference>
<sequence>MPPSPSNSAANNSAALSPDIYRALFEQSAEALLLYDPHGTLLDCNQRAVEQLNTTRTVLLDSGLMAFTAADMPSTEVGPTTETEMHELLAACAHSGEVCLWNWHGQQAHGGDQLTAQAVVSRLAGPTAEDEPLLLLALRNLTQVAPDAPAAEIVDAPTEAPTESFSRGQLRDVLSRAGMCYLLLDRKGFIQDVNTYFCEVTGHLVDTLIGREYFGLFAPPSEQEPRRYAFQRALETQEVQDFFEHSLLTIYGRGRTFFWHSEFERDIDGAITGVLFVGRDITDKQVAVRALTDNRNRLQDFLDNAHDLIQNLSIDNRFLFVNKAWKEKLGYDDEELPSLTLASVVHPYYKAKLLYQLRNLYKGEKVNKLETVFLTKSGKPIHLIGSISCSWQDNEPVSTRAILHDITDRIKAERLQKVYYSIANLAISSKDLLSLYGAIHRELSKIIETNNFYIALCDEARTQLQFAYFVDQNAPGEQAMMTRPFSTGVSEHIIRTGRPLYLLREDLQQLVSDGAVTAYGLMPEVMLCSPLSIGERIIGVIAVQDYQKADAYAPSDIEILHFISNQVALAIERKRNEVQIQKQNARLNAIFESGSHLMWSLDTRARLASFNRNYAAYFLRRNGVYPSLGMNMWQADVALMDPEAREAFISNYRRAFQGHPQRFEVRLRDAKGQDSWREIYLNPIYLEDGSFEEISGIAHDITDKKRSQLELVAQEEKFRAIFESFQDVYYRTDTQGLITLLSPSIYDMLGYRPEEVIGQFIGNFYINPQERDNLLQQVRDLGEARNFEVAMRHKDGHAVSVLVNARRLLGDEAGGQLNGTEGIGRDITGLKQMQDDLRLAKEAAEQALEAKTLFLANMSHELRTPMNGIIGMIDLLHQTVASEEQEEYVDTLRKSSDALLAILNDILDLSKIQAGKLQLNESGIDLHYTLEKIYSLFSNRANQKRLKFTYHLTPNTPRFVITDETRLLQILSNLTSNAIKFTSQGTVSIVVSMVAAPEAEATADTADEGTFEDKYELRFAVQDSGIGISPDDEKLLFTNFTQLDTTPTKAFGGTGLGLAISKQLADMLGGEIGVYSNVGEGSTFWFTIRCQVAHNEEEIMLERRLARERPQEVVRFETNPRILLVDDNPINQKVASRLLDKLGCTVTVAADGFEAISRAIAPDTRYDLIFMDIQMPEMDGVTAMREIRRRLGPSCPPIVAMTAYSMREDAKRFVEEGMDDYIAKPVKSQDLYAMLRRWSSPAAPPVLSQVATAATAAPAATTTSAQPAEPATPTPPAEAAAGLVVIDMAIVEQLRQLGGGEFAAQLYTDFEQEADQVLSEAALLVADGQYTAILPHLHQLKGTGFTLGILALAESVKSLEHKLRAQDIENAPADFQLLLVLFAEFRAVYPALTQAP</sequence>
<dbReference type="SMART" id="SM00448">
    <property type="entry name" value="REC"/>
    <property type="match status" value="1"/>
</dbReference>
<evidence type="ECO:0000259" key="20">
    <source>
        <dbReference type="PROSITE" id="PS50894"/>
    </source>
</evidence>
<keyword evidence="6" id="KW-0808">Transferase</keyword>
<keyword evidence="13" id="KW-0472">Membrane</keyword>